<accession>A0A1I5RNG3</accession>
<dbReference type="InterPro" id="IPR002545">
    <property type="entry name" value="CheW-lke_dom"/>
</dbReference>
<dbReference type="GO" id="GO:0005829">
    <property type="term" value="C:cytosol"/>
    <property type="evidence" value="ECO:0007669"/>
    <property type="project" value="TreeGrafter"/>
</dbReference>
<evidence type="ECO:0000259" key="1">
    <source>
        <dbReference type="PROSITE" id="PS50851"/>
    </source>
</evidence>
<dbReference type="InterPro" id="IPR036061">
    <property type="entry name" value="CheW-like_dom_sf"/>
</dbReference>
<proteinExistence type="predicted"/>
<protein>
    <submittedName>
        <fullName evidence="2">Purine-binding chemotaxis protein CheW</fullName>
    </submittedName>
</protein>
<gene>
    <name evidence="2" type="ORF">SAMN05444406_10157</name>
</gene>
<dbReference type="Pfam" id="PF01584">
    <property type="entry name" value="CheW"/>
    <property type="match status" value="1"/>
</dbReference>
<organism evidence="2 3">
    <name type="scientific">Caldicoprobacter faecalis</name>
    <dbReference type="NCBI Taxonomy" id="937334"/>
    <lineage>
        <taxon>Bacteria</taxon>
        <taxon>Bacillati</taxon>
        <taxon>Bacillota</taxon>
        <taxon>Clostridia</taxon>
        <taxon>Caldicoprobacterales</taxon>
        <taxon>Caldicoprobacteraceae</taxon>
        <taxon>Caldicoprobacter</taxon>
    </lineage>
</organism>
<dbReference type="Gene3D" id="2.40.50.180">
    <property type="entry name" value="CheA-289, Domain 4"/>
    <property type="match status" value="1"/>
</dbReference>
<dbReference type="Gene3D" id="2.30.30.40">
    <property type="entry name" value="SH3 Domains"/>
    <property type="match status" value="1"/>
</dbReference>
<dbReference type="InterPro" id="IPR039315">
    <property type="entry name" value="CheW"/>
</dbReference>
<dbReference type="GO" id="GO:0007165">
    <property type="term" value="P:signal transduction"/>
    <property type="evidence" value="ECO:0007669"/>
    <property type="project" value="InterPro"/>
</dbReference>
<dbReference type="PANTHER" id="PTHR22617:SF23">
    <property type="entry name" value="CHEMOTAXIS PROTEIN CHEW"/>
    <property type="match status" value="1"/>
</dbReference>
<dbReference type="SUPFAM" id="SSF50341">
    <property type="entry name" value="CheW-like"/>
    <property type="match status" value="1"/>
</dbReference>
<dbReference type="STRING" id="937334.SAMN05444406_10157"/>
<evidence type="ECO:0000313" key="3">
    <source>
        <dbReference type="Proteomes" id="UP000198577"/>
    </source>
</evidence>
<dbReference type="AlphaFoldDB" id="A0A1I5RNG3"/>
<dbReference type="PROSITE" id="PS50851">
    <property type="entry name" value="CHEW"/>
    <property type="match status" value="1"/>
</dbReference>
<dbReference type="RefSeq" id="WP_084054593.1">
    <property type="nucleotide sequence ID" value="NZ_FOXR01000001.1"/>
</dbReference>
<dbReference type="Proteomes" id="UP000198577">
    <property type="component" value="Unassembled WGS sequence"/>
</dbReference>
<evidence type="ECO:0000313" key="2">
    <source>
        <dbReference type="EMBL" id="SFP60088.1"/>
    </source>
</evidence>
<keyword evidence="3" id="KW-1185">Reference proteome</keyword>
<reference evidence="2 3" key="1">
    <citation type="submission" date="2016-10" db="EMBL/GenBank/DDBJ databases">
        <authorList>
            <person name="de Groot N.N."/>
        </authorList>
    </citation>
    <scope>NUCLEOTIDE SEQUENCE [LARGE SCALE GENOMIC DNA]</scope>
    <source>
        <strain evidence="2 3">DSM 20678</strain>
    </source>
</reference>
<dbReference type="PANTHER" id="PTHR22617">
    <property type="entry name" value="CHEMOTAXIS SENSOR HISTIDINE KINASE-RELATED"/>
    <property type="match status" value="1"/>
</dbReference>
<sequence length="149" mass="16897">MKLPKSSELKQYIVFEIDEEIYAVDVLFVESIERMAQITRVPHSPYEVLGVINLRGDVIPVMSARRVLGYEEIPLTDATRVAIVRHNEYRIGMIVDRVTEILNVPNDKVQWGVEALDGKRKGVISGLINLGDKPVMVMDIPRTLELLLN</sequence>
<dbReference type="SMART" id="SM00260">
    <property type="entry name" value="CheW"/>
    <property type="match status" value="1"/>
</dbReference>
<dbReference type="OrthoDB" id="9794382at2"/>
<name>A0A1I5RNG3_9FIRM</name>
<dbReference type="EMBL" id="FOXR01000001">
    <property type="protein sequence ID" value="SFP60088.1"/>
    <property type="molecule type" value="Genomic_DNA"/>
</dbReference>
<dbReference type="GO" id="GO:0006935">
    <property type="term" value="P:chemotaxis"/>
    <property type="evidence" value="ECO:0007669"/>
    <property type="project" value="InterPro"/>
</dbReference>
<feature type="domain" description="CheW-like" evidence="1">
    <location>
        <begin position="9"/>
        <end position="149"/>
    </location>
</feature>